<gene>
    <name evidence="2" type="ORF">MKQ68_16420</name>
</gene>
<reference evidence="2" key="1">
    <citation type="submission" date="2022-10" db="EMBL/GenBank/DDBJ databases">
        <title>Chitinophaga sp. nov., isolated from soil.</title>
        <authorList>
            <person name="Jeon C.O."/>
        </authorList>
    </citation>
    <scope>NUCLEOTIDE SEQUENCE</scope>
    <source>
        <strain evidence="2">R8</strain>
    </source>
</reference>
<evidence type="ECO:0000313" key="3">
    <source>
        <dbReference type="Proteomes" id="UP001162741"/>
    </source>
</evidence>
<evidence type="ECO:0000313" key="2">
    <source>
        <dbReference type="EMBL" id="UYQ91675.1"/>
    </source>
</evidence>
<feature type="chain" id="PRO_5045071699" evidence="1">
    <location>
        <begin position="26"/>
        <end position="584"/>
    </location>
</feature>
<evidence type="ECO:0000256" key="1">
    <source>
        <dbReference type="SAM" id="SignalP"/>
    </source>
</evidence>
<dbReference type="RefSeq" id="WP_264280059.1">
    <property type="nucleotide sequence ID" value="NZ_CP107006.1"/>
</dbReference>
<dbReference type="EMBL" id="CP107006">
    <property type="protein sequence ID" value="UYQ91675.1"/>
    <property type="molecule type" value="Genomic_DNA"/>
</dbReference>
<name>A0ABY6IWK7_9BACT</name>
<accession>A0ABY6IWK7</accession>
<keyword evidence="1" id="KW-0732">Signal</keyword>
<keyword evidence="3" id="KW-1185">Reference proteome</keyword>
<sequence length="584" mass="60264">MKYTFRIASVALVGLLSLSYSSTKAQLKIGGNPNTIDPKALLELESQTKGMLLPRINDLTTIGTTGIANGMIIYLNDATNPGLYIYNNGWKRLAGADAIEESFWKFGGNNTGSDQSIGSNTNFNISLRTNGAERFTITNTGQINIAEAPTTGAATDLSVLLRNLNGDLVQRTISDAAFGPVVTSIGDGTNTVNGNIGFQANVAVGHANLSVAADNTAKTLTLNAPLLSAASVGTYGLLSKADYTTLFATDRITLADAATADATSDQKGASLTYDATTGKYELKLAHADNSLPGIVSATNQTFRGDKVFTNGVEVGQNLNVTLNGEFGGTLTAYGNISLGAGGGSATTSNFNGNIRMPDLPTATPPVDATDYQLVYQDGGDLKQLTINGAALSAGVASMNGEKGALSIGFAAYPLTGVASPAVTVDAVAKTINLQIPEANSTTVTRGLVSNADQVFAGNKSFESGVSVGSALVPTSTLSVEGSMSAAIKQVLTTTYTLTASDYTIIAKVNGASTFTLPTAASSKGRIYNIKKVPAVDGVYDDYEITINVAGAGTIEAGATTSLSVAYSSLTVQSDGTQWYILRRN</sequence>
<proteinExistence type="predicted"/>
<protein>
    <submittedName>
        <fullName evidence="2">Uncharacterized protein</fullName>
    </submittedName>
</protein>
<feature type="signal peptide" evidence="1">
    <location>
        <begin position="1"/>
        <end position="25"/>
    </location>
</feature>
<organism evidence="2 3">
    <name type="scientific">Chitinophaga horti</name>
    <dbReference type="NCBI Taxonomy" id="2920382"/>
    <lineage>
        <taxon>Bacteria</taxon>
        <taxon>Pseudomonadati</taxon>
        <taxon>Bacteroidota</taxon>
        <taxon>Chitinophagia</taxon>
        <taxon>Chitinophagales</taxon>
        <taxon>Chitinophagaceae</taxon>
        <taxon>Chitinophaga</taxon>
    </lineage>
</organism>
<dbReference type="Proteomes" id="UP001162741">
    <property type="component" value="Chromosome"/>
</dbReference>